<evidence type="ECO:0000313" key="1">
    <source>
        <dbReference type="EMBL" id="GKV38094.1"/>
    </source>
</evidence>
<protein>
    <submittedName>
        <fullName evidence="1">Uncharacterized protein</fullName>
    </submittedName>
</protein>
<dbReference type="Proteomes" id="UP001054252">
    <property type="component" value="Unassembled WGS sequence"/>
</dbReference>
<keyword evidence="2" id="KW-1185">Reference proteome</keyword>
<comment type="caution">
    <text evidence="1">The sequence shown here is derived from an EMBL/GenBank/DDBJ whole genome shotgun (WGS) entry which is preliminary data.</text>
</comment>
<organism evidence="1 2">
    <name type="scientific">Rubroshorea leprosula</name>
    <dbReference type="NCBI Taxonomy" id="152421"/>
    <lineage>
        <taxon>Eukaryota</taxon>
        <taxon>Viridiplantae</taxon>
        <taxon>Streptophyta</taxon>
        <taxon>Embryophyta</taxon>
        <taxon>Tracheophyta</taxon>
        <taxon>Spermatophyta</taxon>
        <taxon>Magnoliopsida</taxon>
        <taxon>eudicotyledons</taxon>
        <taxon>Gunneridae</taxon>
        <taxon>Pentapetalae</taxon>
        <taxon>rosids</taxon>
        <taxon>malvids</taxon>
        <taxon>Malvales</taxon>
        <taxon>Dipterocarpaceae</taxon>
        <taxon>Rubroshorea</taxon>
    </lineage>
</organism>
<proteinExistence type="predicted"/>
<name>A0AAV5LMI9_9ROSI</name>
<accession>A0AAV5LMI9</accession>
<dbReference type="EMBL" id="BPVZ01000126">
    <property type="protein sequence ID" value="GKV38094.1"/>
    <property type="molecule type" value="Genomic_DNA"/>
</dbReference>
<sequence>MFWNSGYTTWQQLEGCINDKVCKLAKDRKRQELQIVPTRILHSIFYM</sequence>
<evidence type="ECO:0000313" key="2">
    <source>
        <dbReference type="Proteomes" id="UP001054252"/>
    </source>
</evidence>
<gene>
    <name evidence="1" type="ORF">SLEP1_g46040</name>
</gene>
<dbReference type="AlphaFoldDB" id="A0AAV5LMI9"/>
<reference evidence="1 2" key="1">
    <citation type="journal article" date="2021" name="Commun. Biol.">
        <title>The genome of Shorea leprosula (Dipterocarpaceae) highlights the ecological relevance of drought in aseasonal tropical rainforests.</title>
        <authorList>
            <person name="Ng K.K.S."/>
            <person name="Kobayashi M.J."/>
            <person name="Fawcett J.A."/>
            <person name="Hatakeyama M."/>
            <person name="Paape T."/>
            <person name="Ng C.H."/>
            <person name="Ang C.C."/>
            <person name="Tnah L.H."/>
            <person name="Lee C.T."/>
            <person name="Nishiyama T."/>
            <person name="Sese J."/>
            <person name="O'Brien M.J."/>
            <person name="Copetti D."/>
            <person name="Mohd Noor M.I."/>
            <person name="Ong R.C."/>
            <person name="Putra M."/>
            <person name="Sireger I.Z."/>
            <person name="Indrioko S."/>
            <person name="Kosugi Y."/>
            <person name="Izuno A."/>
            <person name="Isagi Y."/>
            <person name="Lee S.L."/>
            <person name="Shimizu K.K."/>
        </authorList>
    </citation>
    <scope>NUCLEOTIDE SEQUENCE [LARGE SCALE GENOMIC DNA]</scope>
    <source>
        <strain evidence="1">214</strain>
    </source>
</reference>